<evidence type="ECO:0000313" key="1">
    <source>
        <dbReference type="EMBL" id="CAL1610644.1"/>
    </source>
</evidence>
<gene>
    <name evidence="1" type="ORF">KC01_LOCUS37213</name>
</gene>
<keyword evidence="2" id="KW-1185">Reference proteome</keyword>
<accession>A0AAV2MBH3</accession>
<protein>
    <submittedName>
        <fullName evidence="1">Uncharacterized protein</fullName>
    </submittedName>
</protein>
<proteinExistence type="predicted"/>
<dbReference type="Proteomes" id="UP001497482">
    <property type="component" value="Chromosome 7"/>
</dbReference>
<organism evidence="1 2">
    <name type="scientific">Knipowitschia caucasica</name>
    <name type="common">Caucasian dwarf goby</name>
    <name type="synonym">Pomatoschistus caucasicus</name>
    <dbReference type="NCBI Taxonomy" id="637954"/>
    <lineage>
        <taxon>Eukaryota</taxon>
        <taxon>Metazoa</taxon>
        <taxon>Chordata</taxon>
        <taxon>Craniata</taxon>
        <taxon>Vertebrata</taxon>
        <taxon>Euteleostomi</taxon>
        <taxon>Actinopterygii</taxon>
        <taxon>Neopterygii</taxon>
        <taxon>Teleostei</taxon>
        <taxon>Neoteleostei</taxon>
        <taxon>Acanthomorphata</taxon>
        <taxon>Gobiaria</taxon>
        <taxon>Gobiiformes</taxon>
        <taxon>Gobioidei</taxon>
        <taxon>Gobiidae</taxon>
        <taxon>Gobiinae</taxon>
        <taxon>Knipowitschia</taxon>
    </lineage>
</organism>
<dbReference type="AlphaFoldDB" id="A0AAV2MBH3"/>
<sequence>MATGREARHRPTAGMLLIQRMTAAHRILDKVRNNGMRHVDKGKDKQSRVRAFASMNSLKHAFTRDQWTVISDDHNTTRILCLHATLRVLLIHQSGDSMRKKNKSAASFQFAEIYERTKAESLRVCAQREFGRVEIYDTAFGS</sequence>
<dbReference type="EMBL" id="OZ035829">
    <property type="protein sequence ID" value="CAL1610644.1"/>
    <property type="molecule type" value="Genomic_DNA"/>
</dbReference>
<name>A0AAV2MBH3_KNICA</name>
<reference evidence="1 2" key="1">
    <citation type="submission" date="2024-04" db="EMBL/GenBank/DDBJ databases">
        <authorList>
            <person name="Waldvogel A.-M."/>
            <person name="Schoenle A."/>
        </authorList>
    </citation>
    <scope>NUCLEOTIDE SEQUENCE [LARGE SCALE GENOMIC DNA]</scope>
</reference>
<evidence type="ECO:0000313" key="2">
    <source>
        <dbReference type="Proteomes" id="UP001497482"/>
    </source>
</evidence>